<dbReference type="Proteomes" id="UP001145742">
    <property type="component" value="Unassembled WGS sequence"/>
</dbReference>
<comment type="caution">
    <text evidence="2">The sequence shown here is derived from an EMBL/GenBank/DDBJ whole genome shotgun (WGS) entry which is preliminary data.</text>
</comment>
<gene>
    <name evidence="2" type="ORF">WISP_84065</name>
</gene>
<organism evidence="2 3">
    <name type="scientific">Willisornis vidua</name>
    <name type="common">Xingu scale-backed antbird</name>
    <dbReference type="NCBI Taxonomy" id="1566151"/>
    <lineage>
        <taxon>Eukaryota</taxon>
        <taxon>Metazoa</taxon>
        <taxon>Chordata</taxon>
        <taxon>Craniata</taxon>
        <taxon>Vertebrata</taxon>
        <taxon>Euteleostomi</taxon>
        <taxon>Archelosauria</taxon>
        <taxon>Archosauria</taxon>
        <taxon>Dinosauria</taxon>
        <taxon>Saurischia</taxon>
        <taxon>Theropoda</taxon>
        <taxon>Coelurosauria</taxon>
        <taxon>Aves</taxon>
        <taxon>Neognathae</taxon>
        <taxon>Neoaves</taxon>
        <taxon>Telluraves</taxon>
        <taxon>Australaves</taxon>
        <taxon>Passeriformes</taxon>
        <taxon>Thamnophilidae</taxon>
        <taxon>Willisornis</taxon>
    </lineage>
</organism>
<sequence length="149" mass="17655">MSVNRLKKKSEREELFEREDEAVIKIWVKLPWSGGIKYTLRKFEDDTKLSIVTNTPEEQDTTQKDQDKPKKWRHVNFRRSNKDNCKAASNSTRANGLKLSQVKFRLDIWDYFFMRRAIQHWNGPPRELLESPSLKVFKKQLDVALSAMV</sequence>
<protein>
    <submittedName>
        <fullName evidence="2">Uncharacterized protein</fullName>
    </submittedName>
</protein>
<keyword evidence="3" id="KW-1185">Reference proteome</keyword>
<proteinExistence type="predicted"/>
<feature type="compositionally biased region" description="Basic residues" evidence="1">
    <location>
        <begin position="70"/>
        <end position="79"/>
    </location>
</feature>
<feature type="region of interest" description="Disordered" evidence="1">
    <location>
        <begin position="54"/>
        <end position="89"/>
    </location>
</feature>
<accession>A0ABQ9D448</accession>
<reference evidence="2" key="1">
    <citation type="submission" date="2019-10" db="EMBL/GenBank/DDBJ databases">
        <authorList>
            <person name="Soares A.E.R."/>
            <person name="Aleixo A."/>
            <person name="Schneider P."/>
            <person name="Miyaki C.Y."/>
            <person name="Schneider M.P."/>
            <person name="Mello C."/>
            <person name="Vasconcelos A.T.R."/>
        </authorList>
    </citation>
    <scope>NUCLEOTIDE SEQUENCE</scope>
    <source>
        <tissue evidence="2">Muscle</tissue>
    </source>
</reference>
<evidence type="ECO:0000313" key="2">
    <source>
        <dbReference type="EMBL" id="KAJ7414460.1"/>
    </source>
</evidence>
<dbReference type="EMBL" id="WHWB01034053">
    <property type="protein sequence ID" value="KAJ7414460.1"/>
    <property type="molecule type" value="Genomic_DNA"/>
</dbReference>
<name>A0ABQ9D448_9PASS</name>
<evidence type="ECO:0000256" key="1">
    <source>
        <dbReference type="SAM" id="MobiDB-lite"/>
    </source>
</evidence>
<evidence type="ECO:0000313" key="3">
    <source>
        <dbReference type="Proteomes" id="UP001145742"/>
    </source>
</evidence>